<organism evidence="1 2">
    <name type="scientific">Leptospira ryugenii</name>
    <dbReference type="NCBI Taxonomy" id="1917863"/>
    <lineage>
        <taxon>Bacteria</taxon>
        <taxon>Pseudomonadati</taxon>
        <taxon>Spirochaetota</taxon>
        <taxon>Spirochaetia</taxon>
        <taxon>Leptospirales</taxon>
        <taxon>Leptospiraceae</taxon>
        <taxon>Leptospira</taxon>
    </lineage>
</organism>
<evidence type="ECO:0000313" key="2">
    <source>
        <dbReference type="Proteomes" id="UP000245133"/>
    </source>
</evidence>
<proteinExistence type="predicted"/>
<evidence type="ECO:0000313" key="1">
    <source>
        <dbReference type="EMBL" id="GBF51493.1"/>
    </source>
</evidence>
<reference evidence="1 2" key="1">
    <citation type="submission" date="2018-02" db="EMBL/GenBank/DDBJ databases">
        <title>Novel Leptospira species isolated from soil and water in Japan.</title>
        <authorList>
            <person name="Nakao R."/>
            <person name="Masuzawa T."/>
        </authorList>
    </citation>
    <scope>NUCLEOTIDE SEQUENCE [LARGE SCALE GENOMIC DNA]</scope>
    <source>
        <strain evidence="1 2">YH101</strain>
    </source>
</reference>
<comment type="caution">
    <text evidence="1">The sequence shown here is derived from an EMBL/GenBank/DDBJ whole genome shotgun (WGS) entry which is preliminary data.</text>
</comment>
<sequence>MENAFDSPEIEDQPFLAMSKKVSAANEFYVKCPLYTKGLKECPSSKNRLQAEDMETLTSHCLSEKYKACQFFERQKEQAA</sequence>
<dbReference type="Proteomes" id="UP000245133">
    <property type="component" value="Unassembled WGS sequence"/>
</dbReference>
<accession>A0A2P2E3M3</accession>
<name>A0A2P2E3M3_9LEPT</name>
<dbReference type="AlphaFoldDB" id="A0A2P2E3M3"/>
<dbReference type="EMBL" id="BFBB01000008">
    <property type="protein sequence ID" value="GBF51493.1"/>
    <property type="molecule type" value="Genomic_DNA"/>
</dbReference>
<keyword evidence="2" id="KW-1185">Reference proteome</keyword>
<gene>
    <name evidence="1" type="ORF">LPTSP4_30310</name>
</gene>
<protein>
    <submittedName>
        <fullName evidence="1">Uncharacterized protein</fullName>
    </submittedName>
</protein>